<feature type="compositionally biased region" description="Low complexity" evidence="1">
    <location>
        <begin position="1"/>
        <end position="11"/>
    </location>
</feature>
<feature type="region of interest" description="Disordered" evidence="1">
    <location>
        <begin position="1"/>
        <end position="39"/>
    </location>
</feature>
<name>A0A1S9RUW9_PENBI</name>
<comment type="caution">
    <text evidence="2">The sequence shown here is derived from an EMBL/GenBank/DDBJ whole genome shotgun (WGS) entry which is preliminary data.</text>
</comment>
<reference evidence="3" key="1">
    <citation type="submission" date="2015-09" db="EMBL/GenBank/DDBJ databases">
        <authorList>
            <person name="Fill T.P."/>
            <person name="Baretta J.F."/>
            <person name="de Almeida L.G."/>
            <person name="Rocha M."/>
            <person name="de Souza D.H."/>
            <person name="Malavazi I."/>
            <person name="Cerdeira L.T."/>
            <person name="Hong H."/>
            <person name="Samborskyy M."/>
            <person name="de Vasconcelos A.T."/>
            <person name="Leadlay P."/>
            <person name="Rodrigues-Filho E."/>
        </authorList>
    </citation>
    <scope>NUCLEOTIDE SEQUENCE [LARGE SCALE GENOMIC DNA]</scope>
    <source>
        <strain evidence="3">LaBioMMi 136</strain>
    </source>
</reference>
<accession>A0A1S9RUW9</accession>
<dbReference type="AlphaFoldDB" id="A0A1S9RUW9"/>
<evidence type="ECO:0000313" key="2">
    <source>
        <dbReference type="EMBL" id="OOQ89324.1"/>
    </source>
</evidence>
<dbReference type="Proteomes" id="UP000190744">
    <property type="component" value="Unassembled WGS sequence"/>
</dbReference>
<protein>
    <submittedName>
        <fullName evidence="2">Uncharacterized protein</fullName>
    </submittedName>
</protein>
<proteinExistence type="predicted"/>
<evidence type="ECO:0000313" key="3">
    <source>
        <dbReference type="Proteomes" id="UP000190744"/>
    </source>
</evidence>
<dbReference type="EMBL" id="LJBN01000112">
    <property type="protein sequence ID" value="OOQ89324.1"/>
    <property type="molecule type" value="Genomic_DNA"/>
</dbReference>
<evidence type="ECO:0000256" key="1">
    <source>
        <dbReference type="SAM" id="MobiDB-lite"/>
    </source>
</evidence>
<organism evidence="2 3">
    <name type="scientific">Penicillium brasilianum</name>
    <dbReference type="NCBI Taxonomy" id="104259"/>
    <lineage>
        <taxon>Eukaryota</taxon>
        <taxon>Fungi</taxon>
        <taxon>Dikarya</taxon>
        <taxon>Ascomycota</taxon>
        <taxon>Pezizomycotina</taxon>
        <taxon>Eurotiomycetes</taxon>
        <taxon>Eurotiomycetidae</taxon>
        <taxon>Eurotiales</taxon>
        <taxon>Aspergillaceae</taxon>
        <taxon>Penicillium</taxon>
    </lineage>
</organism>
<gene>
    <name evidence="2" type="ORF">PEBR_27422</name>
</gene>
<sequence>MSLSSPASSVSPRHLVLRPQGEQQPGANEGSFSDAHRRKLPPLEVGQEQLFSFFRPSLPAGKYNVTTAQKINTKDGKQNLEKKSQQTFTVVTPQYALSDGTIKSVHPPPGYSAPVEALPHIVFNDPYLPWERTASEVIEHSNLFQVPWLAILVFTEDELRIAPDHSAGDNSIFREIPELMACKPDGNLSIPIPLEKVNRLKNCETPIGIIEASGESTEDSAQTIFLKPKLFEALFRGSDRPDLTPYGHLAHIRRVNTAGMANAGVFSEAYFSVVLSHRIGSLNHSSPTSVFAHLVSLEGIEDMKWPLQDSTQYVALASLHSWTYTCLPPGTRNLKDMMRYLGNTRDLLRARPSVPDSELSSDQRYVIARMNEGYSLARYLVQTGEETTAIFRGVLTPTYVPRPISKDWTMVSDCGLDLQILDRRLGIPDITYYAAWQLGKVTAIADVAFSTALATLRSQIHIPAMKDAKASILKDAGLYHDREDVVKHAPRVVTALKKIQSDAFVNEGQQDLLERWTGIPQAPVDLSLNNANLEAKYTQNTLAAAKELSLIDPGGKNKNSRDATPSEIYNELNQSRTAEWPIVLSWILDKMFLASIPSQYLLVDPDNLPPESVRFFHLDANWIDAFIDGALSISGQLETKFDAVRIAIKQMFNDYLDAPLPSTGQPPQIPSYGFFVRSDIINHYPDLRVTAEYFPARSASTPSILRQVNISDGVLLCLLDASPFDSEGSRLTRLKFTQAPHEQSFVVGNHLDAAELHTNYHKIYSWHDDSDPALSLCAEEITYKANEPDTGTTSDAAQIFKWGENNSIRTIQFPAWSDHLLQRLQENMVEKETKRPTFLEKTATPAVTSLQLKEPICELAIEMDVKNPAPSVPGLGQRRYLWIPSTVTSESQAVAQSHMVTENTETLARRSVVAPLKPTGIRKRLTPMDPIHQAPHYSYIRPASETLSNYVARALAPNEEKQMKPSMASSQTGASMIPVQDTVRAPASKPTYKLLLFPVGSPVTTSNGDAGTIPMVRRQDIVFSLTLSNPKLVGQFFIHEIRVMIPMGAAVDPEGNFLMENYHGPGPSMLSNLRFNVIASVTSDQKSLILRLIPRTTREHGLPFQKALEMSFLLNLVDVNVFNQETLVTISTSEFYNDDQGHPLQVFTQVHDVNLVLLLPSV</sequence>